<feature type="compositionally biased region" description="Acidic residues" evidence="1">
    <location>
        <begin position="248"/>
        <end position="261"/>
    </location>
</feature>
<feature type="compositionally biased region" description="Acidic residues" evidence="1">
    <location>
        <begin position="307"/>
        <end position="316"/>
    </location>
</feature>
<keyword evidence="3" id="KW-1185">Reference proteome</keyword>
<reference evidence="2" key="1">
    <citation type="submission" date="2023-03" db="EMBL/GenBank/DDBJ databases">
        <title>Massive genome expansion in bonnet fungi (Mycena s.s.) driven by repeated elements and novel gene families across ecological guilds.</title>
        <authorList>
            <consortium name="Lawrence Berkeley National Laboratory"/>
            <person name="Harder C.B."/>
            <person name="Miyauchi S."/>
            <person name="Viragh M."/>
            <person name="Kuo A."/>
            <person name="Thoen E."/>
            <person name="Andreopoulos B."/>
            <person name="Lu D."/>
            <person name="Skrede I."/>
            <person name="Drula E."/>
            <person name="Henrissat B."/>
            <person name="Morin E."/>
            <person name="Kohler A."/>
            <person name="Barry K."/>
            <person name="LaButti K."/>
            <person name="Morin E."/>
            <person name="Salamov A."/>
            <person name="Lipzen A."/>
            <person name="Mereny Z."/>
            <person name="Hegedus B."/>
            <person name="Baldrian P."/>
            <person name="Stursova M."/>
            <person name="Weitz H."/>
            <person name="Taylor A."/>
            <person name="Grigoriev I.V."/>
            <person name="Nagy L.G."/>
            <person name="Martin F."/>
            <person name="Kauserud H."/>
        </authorList>
    </citation>
    <scope>NUCLEOTIDE SEQUENCE</scope>
    <source>
        <strain evidence="2">CBHHK182m</strain>
    </source>
</reference>
<dbReference type="EMBL" id="JARKIB010000085">
    <property type="protein sequence ID" value="KAJ7744853.1"/>
    <property type="molecule type" value="Genomic_DNA"/>
</dbReference>
<protein>
    <submittedName>
        <fullName evidence="2">Uncharacterized protein</fullName>
    </submittedName>
</protein>
<sequence length="511" mass="55480">MARSSGATAADAKRTRKPSEKAKAAQKKKKKSSPDSSEDSEDDAPKPKAKASTASKTTFEIDWKKYPDLSVKLLAHIYETVISLPAAVACASTAWIKQSLYPPPGPNASTTDSGGTPKTQAHWVLALLLLEKDSKYKDALKACKTPKEQLSVGNKIKNRLDVMQKLTKKYNDEMGETGAAEISAACPWYFEMRNLMGQRPNLVPTGLGHSNSAVSADVIMPGAAAETEMEMEPATDADGNNGDGAEGDREEEDIMGNDNDDTSSTHIDWSPSPFNPDTLKRSSSTFDDDVPSEDYKPSSPSPSEPITEGEGDDEEVVPTKPKTKKRTAKPATSKRATPAPAPAAKATKKTKLAEFSEIAKTEEKTRQKEIELAILRTRREIAATEVKGRIIEKREQRLLEKEKGKREERMMKLKLKQEQMRNSHELRMATATGSGVSSRSHAGDSFFDSRSHSSGSRHTPSESAVDYSSFNGLSGFDSSAFAGPSQSMANNDFTDLNNFADSASMGGFIGR</sequence>
<name>A0AAD7IMQ5_9AGAR</name>
<evidence type="ECO:0000256" key="1">
    <source>
        <dbReference type="SAM" id="MobiDB-lite"/>
    </source>
</evidence>
<dbReference type="AlphaFoldDB" id="A0AAD7IMQ5"/>
<evidence type="ECO:0000313" key="3">
    <source>
        <dbReference type="Proteomes" id="UP001215598"/>
    </source>
</evidence>
<feature type="region of interest" description="Disordered" evidence="1">
    <location>
        <begin position="227"/>
        <end position="351"/>
    </location>
</feature>
<comment type="caution">
    <text evidence="2">The sequence shown here is derived from an EMBL/GenBank/DDBJ whole genome shotgun (WGS) entry which is preliminary data.</text>
</comment>
<dbReference type="Proteomes" id="UP001215598">
    <property type="component" value="Unassembled WGS sequence"/>
</dbReference>
<feature type="compositionally biased region" description="Low complexity" evidence="1">
    <location>
        <begin position="443"/>
        <end position="458"/>
    </location>
</feature>
<feature type="compositionally biased region" description="Polar residues" evidence="1">
    <location>
        <begin position="431"/>
        <end position="440"/>
    </location>
</feature>
<feature type="compositionally biased region" description="Low complexity" evidence="1">
    <location>
        <begin position="329"/>
        <end position="345"/>
    </location>
</feature>
<accession>A0AAD7IMQ5</accession>
<proteinExistence type="predicted"/>
<evidence type="ECO:0000313" key="2">
    <source>
        <dbReference type="EMBL" id="KAJ7744853.1"/>
    </source>
</evidence>
<feature type="region of interest" description="Disordered" evidence="1">
    <location>
        <begin position="419"/>
        <end position="465"/>
    </location>
</feature>
<feature type="region of interest" description="Disordered" evidence="1">
    <location>
        <begin position="1"/>
        <end position="54"/>
    </location>
</feature>
<feature type="compositionally biased region" description="Basic and acidic residues" evidence="1">
    <location>
        <begin position="11"/>
        <end position="23"/>
    </location>
</feature>
<organism evidence="2 3">
    <name type="scientific">Mycena metata</name>
    <dbReference type="NCBI Taxonomy" id="1033252"/>
    <lineage>
        <taxon>Eukaryota</taxon>
        <taxon>Fungi</taxon>
        <taxon>Dikarya</taxon>
        <taxon>Basidiomycota</taxon>
        <taxon>Agaricomycotina</taxon>
        <taxon>Agaricomycetes</taxon>
        <taxon>Agaricomycetidae</taxon>
        <taxon>Agaricales</taxon>
        <taxon>Marasmiineae</taxon>
        <taxon>Mycenaceae</taxon>
        <taxon>Mycena</taxon>
    </lineage>
</organism>
<gene>
    <name evidence="2" type="ORF">B0H16DRAFT_1889520</name>
</gene>